<evidence type="ECO:0000256" key="1">
    <source>
        <dbReference type="SAM" id="SignalP"/>
    </source>
</evidence>
<dbReference type="EMBL" id="CAJHUC010000382">
    <property type="protein sequence ID" value="CAD7695720.1"/>
    <property type="molecule type" value="Genomic_DNA"/>
</dbReference>
<evidence type="ECO:0000313" key="2">
    <source>
        <dbReference type="EMBL" id="CAD7695720.1"/>
    </source>
</evidence>
<evidence type="ECO:0000313" key="3">
    <source>
        <dbReference type="Proteomes" id="UP000708148"/>
    </source>
</evidence>
<dbReference type="AlphaFoldDB" id="A0A8S1ILY7"/>
<accession>A0A8S1ILY7</accession>
<dbReference type="Proteomes" id="UP000708148">
    <property type="component" value="Unassembled WGS sequence"/>
</dbReference>
<sequence length="160" mass="17968">MGQKGYWIAASCLLSVLMMADSAQFTTRVLTIDSQRRRDGGGNLNIKLNVHPRCSRVLQRVDCSGLSVEADRARYLCFQSLLRQEKLQSDSFVASFGNGKRSSDSLANIERRFVQSHTSVGLFAWRVALERVQCNWAMTSGCTPHVKETMWTLFPSIAMT</sequence>
<feature type="signal peptide" evidence="1">
    <location>
        <begin position="1"/>
        <end position="22"/>
    </location>
</feature>
<comment type="caution">
    <text evidence="2">The sequence shown here is derived from an EMBL/GenBank/DDBJ whole genome shotgun (WGS) entry which is preliminary data.</text>
</comment>
<keyword evidence="1" id="KW-0732">Signal</keyword>
<protein>
    <recommendedName>
        <fullName evidence="4">Secreted protein</fullName>
    </recommendedName>
</protein>
<evidence type="ECO:0008006" key="4">
    <source>
        <dbReference type="Google" id="ProtNLM"/>
    </source>
</evidence>
<proteinExistence type="predicted"/>
<organism evidence="2 3">
    <name type="scientific">Ostreobium quekettii</name>
    <dbReference type="NCBI Taxonomy" id="121088"/>
    <lineage>
        <taxon>Eukaryota</taxon>
        <taxon>Viridiplantae</taxon>
        <taxon>Chlorophyta</taxon>
        <taxon>core chlorophytes</taxon>
        <taxon>Ulvophyceae</taxon>
        <taxon>TCBD clade</taxon>
        <taxon>Bryopsidales</taxon>
        <taxon>Ostreobineae</taxon>
        <taxon>Ostreobiaceae</taxon>
        <taxon>Ostreobium</taxon>
    </lineage>
</organism>
<gene>
    <name evidence="2" type="ORF">OSTQU699_LOCUS1081</name>
</gene>
<keyword evidence="3" id="KW-1185">Reference proteome</keyword>
<name>A0A8S1ILY7_9CHLO</name>
<reference evidence="2" key="1">
    <citation type="submission" date="2020-12" db="EMBL/GenBank/DDBJ databases">
        <authorList>
            <person name="Iha C."/>
        </authorList>
    </citation>
    <scope>NUCLEOTIDE SEQUENCE</scope>
</reference>
<feature type="chain" id="PRO_5035781736" description="Secreted protein" evidence="1">
    <location>
        <begin position="23"/>
        <end position="160"/>
    </location>
</feature>